<reference evidence="1" key="1">
    <citation type="submission" date="2019-08" db="EMBL/GenBank/DDBJ databases">
        <title>Genome sequence of Clostridiales bacterium MT110.</title>
        <authorList>
            <person name="Cao J."/>
        </authorList>
    </citation>
    <scope>NUCLEOTIDE SEQUENCE</scope>
    <source>
        <strain evidence="1">MT110</strain>
    </source>
</reference>
<name>A0ACD1A7X6_9FIRM</name>
<accession>A0ACD1A7X6</accession>
<dbReference type="Proteomes" id="UP000594014">
    <property type="component" value="Chromosome"/>
</dbReference>
<proteinExistence type="predicted"/>
<evidence type="ECO:0000313" key="2">
    <source>
        <dbReference type="Proteomes" id="UP000594014"/>
    </source>
</evidence>
<organism evidence="1 2">
    <name type="scientific">Anoxybacterium hadale</name>
    <dbReference type="NCBI Taxonomy" id="3408580"/>
    <lineage>
        <taxon>Bacteria</taxon>
        <taxon>Bacillati</taxon>
        <taxon>Bacillota</taxon>
        <taxon>Clostridia</taxon>
        <taxon>Peptostreptococcales</taxon>
        <taxon>Anaerovoracaceae</taxon>
        <taxon>Anoxybacterium</taxon>
    </lineage>
</organism>
<evidence type="ECO:0000313" key="1">
    <source>
        <dbReference type="EMBL" id="QOX62461.1"/>
    </source>
</evidence>
<gene>
    <name evidence="1" type="ORF">FRZ06_03340</name>
</gene>
<sequence>MYSQVKSGSLYGLDSEQVMVEVDLSPGLPAFNLVGLPDISVRESKERIRAAMVNSNFPFPSKRITINLAPAGTKKEGTHFDLPIALGVMAANGTVKKSVVSSFAFLGELSLDGKLNRIDGALPLAIGLRNYGVKKIILPSANAAEVAAIDDILLYPAESLGQIVSFLKGKEKITPYAKHPREEAKKSVEHLDFSDVAGQETVKRAMQIAAAASHNLLLIGPPGAGKTMMAKRISGILPEMSYEEKLEVTKIYSVTGKLTSDHPMITARPFRAPHHTVSGPALVGGGVSPRPGEVSLAHCGVLFLDELPEFSRYVLEMLRQPVEDEKVSISRIRGTVTFPSRFLLLASMNPCPCGYYGDPTHACTCTQNQIRSYLSKVSGPLLDRMDMHIEILPVKYSELAGLGLDSNQQMGAFKQKTSEELRKDVEQAREVQLERYKSESICYNSQLTTGLIRKYCALDRETETLLEHAFHKLSFSARAHYKIIKLGRTIADLEGEEQIRLHHIAEAIQYRSLDKMYRGMVMVSPR</sequence>
<dbReference type="EMBL" id="CP042469">
    <property type="protein sequence ID" value="QOX62461.1"/>
    <property type="molecule type" value="Genomic_DNA"/>
</dbReference>
<keyword evidence="2" id="KW-1185">Reference proteome</keyword>
<protein>
    <submittedName>
        <fullName evidence="1">YifB family Mg chelatase-like AAA ATPase</fullName>
    </submittedName>
</protein>